<dbReference type="PATRIC" id="fig|1125718.3.peg.858"/>
<keyword evidence="2" id="KW-1185">Reference proteome</keyword>
<dbReference type="eggNOG" id="ENOG5033UM4">
    <property type="taxonomic scope" value="Bacteria"/>
</dbReference>
<evidence type="ECO:0000313" key="2">
    <source>
        <dbReference type="Proteomes" id="UP000002941"/>
    </source>
</evidence>
<proteinExistence type="predicted"/>
<reference evidence="1 2" key="1">
    <citation type="submission" date="2012-05" db="EMBL/GenBank/DDBJ databases">
        <authorList>
            <person name="Harkins D.M."/>
            <person name="Madupu R."/>
            <person name="Durkin A.S."/>
            <person name="Torralba M."/>
            <person name="Methe B."/>
            <person name="Sutton G.G."/>
            <person name="Nelson K.E."/>
        </authorList>
    </citation>
    <scope>NUCLEOTIDE SEQUENCE [LARGE SCALE GENOMIC DNA]</scope>
    <source>
        <strain evidence="1 2">F0489</strain>
    </source>
</reference>
<name>J0NHD4_9ACTO</name>
<comment type="caution">
    <text evidence="1">The sequence shown here is derived from an EMBL/GenBank/DDBJ whole genome shotgun (WGS) entry which is preliminary data.</text>
</comment>
<sequence>MIRFAEMTAPAGVMVPEQRSDMFWEGMWRASATTSWLTVPSIRKAVSAGALRMPADMTPSNERPLRNAGSAQRRCALLAAARMWGSLTLEQASTITGWPVSTLTRDAKCLLRAGLIDVGAPEVTSVRGWSWKPTTLVTAGRESDVREHVADLTWPMRLAVTADRPWEKASASARHNALTTELCLRAATWLEVPFVAGEMLSGADDLFGTGVGETAVAWTKCADATIMRADGVRIAVETTASAGPSLDRKASGWAQLLASRPTAGVIVLFLVAQPVDASTTGLIRKVRRAVSEAVRTHPGPISAPVANRMTVANWTDWFPQRCTLSRDFLALRAMRWSYGAQRWTPVDLMTMQCRGGCTSAIEASGLLAGVPWWLRRDWLDPMAPLMRSYGASLEHAETRFGTSDYPELLRTAASAFASRRLSRSEQRAAHH</sequence>
<evidence type="ECO:0000313" key="1">
    <source>
        <dbReference type="EMBL" id="EJF46509.1"/>
    </source>
</evidence>
<dbReference type="EMBL" id="AKFT01000058">
    <property type="protein sequence ID" value="EJF46509.1"/>
    <property type="molecule type" value="Genomic_DNA"/>
</dbReference>
<protein>
    <submittedName>
        <fullName evidence="1">Uncharacterized protein</fullName>
    </submittedName>
</protein>
<dbReference type="AlphaFoldDB" id="J0NHD4"/>
<dbReference type="Proteomes" id="UP000002941">
    <property type="component" value="Unassembled WGS sequence"/>
</dbReference>
<organism evidence="1 2">
    <name type="scientific">Actinomyces massiliensis F0489</name>
    <dbReference type="NCBI Taxonomy" id="1125718"/>
    <lineage>
        <taxon>Bacteria</taxon>
        <taxon>Bacillati</taxon>
        <taxon>Actinomycetota</taxon>
        <taxon>Actinomycetes</taxon>
        <taxon>Actinomycetales</taxon>
        <taxon>Actinomycetaceae</taxon>
        <taxon>Actinomyces</taxon>
    </lineage>
</organism>
<accession>J0NHD4</accession>
<gene>
    <name evidence="1" type="ORF">HMPREF1318_1685</name>
</gene>